<proteinExistence type="predicted"/>
<dbReference type="SUPFAM" id="SSF46785">
    <property type="entry name" value="Winged helix' DNA-binding domain"/>
    <property type="match status" value="1"/>
</dbReference>
<reference evidence="1 2" key="1">
    <citation type="journal article" date="2019" name="Int. J. Syst. Evol. Microbiol.">
        <title>The Global Catalogue of Microorganisms (GCM) 10K type strain sequencing project: providing services to taxonomists for standard genome sequencing and annotation.</title>
        <authorList>
            <consortium name="The Broad Institute Genomics Platform"/>
            <consortium name="The Broad Institute Genome Sequencing Center for Infectious Disease"/>
            <person name="Wu L."/>
            <person name="Ma J."/>
        </authorList>
    </citation>
    <scope>NUCLEOTIDE SEQUENCE [LARGE SCALE GENOMIC DNA]</scope>
    <source>
        <strain evidence="1 2">JCM 14545</strain>
    </source>
</reference>
<dbReference type="PANTHER" id="PTHR43745">
    <property type="entry name" value="NITROREDUCTASE MJ1384-RELATED"/>
    <property type="match status" value="1"/>
</dbReference>
<name>A0ABN2R6Z8_9PSEU</name>
<organism evidence="1 2">
    <name type="scientific">Amycolatopsis minnesotensis</name>
    <dbReference type="NCBI Taxonomy" id="337894"/>
    <lineage>
        <taxon>Bacteria</taxon>
        <taxon>Bacillati</taxon>
        <taxon>Actinomycetota</taxon>
        <taxon>Actinomycetes</taxon>
        <taxon>Pseudonocardiales</taxon>
        <taxon>Pseudonocardiaceae</taxon>
        <taxon>Amycolatopsis</taxon>
    </lineage>
</organism>
<dbReference type="Gene3D" id="3.40.50.720">
    <property type="entry name" value="NAD(P)-binding Rossmann-like Domain"/>
    <property type="match status" value="1"/>
</dbReference>
<dbReference type="RefSeq" id="WP_344420713.1">
    <property type="nucleotide sequence ID" value="NZ_BAAANN010000015.1"/>
</dbReference>
<evidence type="ECO:0000313" key="1">
    <source>
        <dbReference type="EMBL" id="GAA1964460.1"/>
    </source>
</evidence>
<evidence type="ECO:0008006" key="3">
    <source>
        <dbReference type="Google" id="ProtNLM"/>
    </source>
</evidence>
<dbReference type="InterPro" id="IPR036390">
    <property type="entry name" value="WH_DNA-bd_sf"/>
</dbReference>
<dbReference type="Gene3D" id="3.40.109.10">
    <property type="entry name" value="NADH Oxidase"/>
    <property type="match status" value="1"/>
</dbReference>
<comment type="caution">
    <text evidence="1">The sequence shown here is derived from an EMBL/GenBank/DDBJ whole genome shotgun (WGS) entry which is preliminary data.</text>
</comment>
<gene>
    <name evidence="1" type="ORF">GCM10009754_40360</name>
</gene>
<dbReference type="PANTHER" id="PTHR43745:SF2">
    <property type="entry name" value="NITROREDUCTASE MJ1384-RELATED"/>
    <property type="match status" value="1"/>
</dbReference>
<protein>
    <recommendedName>
        <fullName evidence="3">SagB-type dehydrogenase family enzyme</fullName>
    </recommendedName>
</protein>
<sequence length="522" mass="54591">MADLSAEVIGRAVGSDPQIAVPARPAVRRGVRLRRVGDAVMLDGADRPQAFSGRFARESLSLLVAACDGGRTHAELASEVGLDEAAVRKSVALLWAAGVVEEGAAEDRRIPAEFACFLSRLGNSTGANGSWVDGAARLARTTVELSGDHRLAAARAVAGVCDVVADGGALCVFFETAASRSELAAVRRRCWATGSPLLRVRLDAESLIIGPYVDPSCTPCLTCATTDEDDLAGDPPEHAFELAAGLVGHHLVALLSRATKTFLPREKSVLDLATLATSYRAGTTRPGCPACSFADGPEASAAPVAAVYEAAVALPPRRFLDPTGHLGHYQSSNLRLQTEFRDWPGGSEVPLPPPDLSRLSGAPGNRAAADLDDLGLVLKIAFGVRDISPEGRVKRWTAAAGNIGSVTAYLVSRDAAVLPVGVYAYLERDHVLARLPSEVPQGPQRVLLVVTGNLEKVARKYGPFGLRLVLLDAGCAVSSAREVAGHLGLEYSLEQDWDEASLIGGLGLSPGEEPIAAVMGLG</sequence>
<dbReference type="EMBL" id="BAAANN010000015">
    <property type="protein sequence ID" value="GAA1964460.1"/>
    <property type="molecule type" value="Genomic_DNA"/>
</dbReference>
<evidence type="ECO:0000313" key="2">
    <source>
        <dbReference type="Proteomes" id="UP001501116"/>
    </source>
</evidence>
<accession>A0ABN2R6Z8</accession>
<keyword evidence="2" id="KW-1185">Reference proteome</keyword>
<dbReference type="InterPro" id="IPR052544">
    <property type="entry name" value="Bacteriocin_Proc_Enz"/>
</dbReference>
<dbReference type="Proteomes" id="UP001501116">
    <property type="component" value="Unassembled WGS sequence"/>
</dbReference>
<dbReference type="InterPro" id="IPR000415">
    <property type="entry name" value="Nitroreductase-like"/>
</dbReference>